<dbReference type="PANTHER" id="PTHR40269">
    <property type="entry name" value="OUTER MEMBRANE PROTEIN-RELATED"/>
    <property type="match status" value="1"/>
</dbReference>
<feature type="region of interest" description="Disordered" evidence="1">
    <location>
        <begin position="283"/>
        <end position="487"/>
    </location>
</feature>
<sequence>MKIFTRQNRTRGILALCMILCITLFASLSKAQAESNGAEASFSEAELAQMLAPIALYPDSLLTHILISSTYPLEIVQAKRLQSKNKLLPIEQLMHKAEDQDWDPSVTALLAFPTVLDKLSEDLEWTQDLGDAFLQDEEKLLASIQTLRHQADAANSLAEMENMSVSRVDNQIIIEPIQQEIVYVPYYDPRLVYGHWAWYRYPPVYWAPSPYYVRPHHGHFYWHSGVHISFNYYFSAFSWHKHHVVVVHHTNSRHYRYHRPIVTSHGAQRWHHKPAHRRGVAYRSPALKHRYNSHRPSTQYSKQVRQGESHGIKRGSTANKLHSKSTHTKRATGVSNLSHYNKQIAKQREQKFASRMHHKSKVQVQVQVSDPGRNKHKLSNKLDRTQAQKRLKQASSKPSNYNRVQTQSSNKPSQKPSNKARSNLNSQQHEAKNYNRVQTQSSQKAYENKTSHARTQQARTYSTRQASHETQVRNLSQLRSSVSALGA</sequence>
<dbReference type="Proteomes" id="UP000002350">
    <property type="component" value="Chromosome"/>
</dbReference>
<dbReference type="EMBL" id="AP011177">
    <property type="protein sequence ID" value="BAJ03180.1"/>
    <property type="molecule type" value="Genomic_DNA"/>
</dbReference>
<dbReference type="STRING" id="637905.SVI_3209"/>
<feature type="compositionally biased region" description="Basic residues" evidence="1">
    <location>
        <begin position="321"/>
        <end position="330"/>
    </location>
</feature>
<name>D4ZAY5_SHEVD</name>
<evidence type="ECO:0000313" key="3">
    <source>
        <dbReference type="EMBL" id="BAJ03180.1"/>
    </source>
</evidence>
<dbReference type="HOGENOM" id="CLU_024625_5_0_6"/>
<organism evidence="3 4">
    <name type="scientific">Shewanella violacea (strain JCM 10179 / CIP 106290 / LMG 19151 / DSS12)</name>
    <dbReference type="NCBI Taxonomy" id="637905"/>
    <lineage>
        <taxon>Bacteria</taxon>
        <taxon>Pseudomonadati</taxon>
        <taxon>Pseudomonadota</taxon>
        <taxon>Gammaproteobacteria</taxon>
        <taxon>Alteromonadales</taxon>
        <taxon>Shewanellaceae</taxon>
        <taxon>Shewanella</taxon>
    </lineage>
</organism>
<dbReference type="PANTHER" id="PTHR40269:SF1">
    <property type="entry name" value="OUTER MEMBRANE PROTEIN"/>
    <property type="match status" value="1"/>
</dbReference>
<feature type="compositionally biased region" description="Polar residues" evidence="1">
    <location>
        <begin position="472"/>
        <end position="487"/>
    </location>
</feature>
<accession>D4ZAY5</accession>
<reference evidence="4" key="1">
    <citation type="journal article" date="2010" name="Mol. Biosyst.">
        <title>Complete genome sequence and comparative analysis of Shewanella violacea, a psychrophilic and piezophilic bacterium from deep sea floor sediments.</title>
        <authorList>
            <person name="Aono E."/>
            <person name="Baba T."/>
            <person name="Ara T."/>
            <person name="Nishi T."/>
            <person name="Nakamichi T."/>
            <person name="Inamoto E."/>
            <person name="Toyonaga H."/>
            <person name="Hasegawa M."/>
            <person name="Takai Y."/>
            <person name="Okumura Y."/>
            <person name="Baba M."/>
            <person name="Tomita M."/>
            <person name="Kato C."/>
            <person name="Oshima T."/>
            <person name="Nakasone K."/>
            <person name="Mori H."/>
        </authorList>
    </citation>
    <scope>NUCLEOTIDE SEQUENCE [LARGE SCALE GENOMIC DNA]</scope>
    <source>
        <strain evidence="4">JCM 10179 / CIP 106290 / LMG 19151 / DSS12</strain>
    </source>
</reference>
<feature type="signal peptide" evidence="2">
    <location>
        <begin position="1"/>
        <end position="33"/>
    </location>
</feature>
<dbReference type="InterPro" id="IPR021728">
    <property type="entry name" value="DUF3300"/>
</dbReference>
<dbReference type="KEGG" id="svo:SVI_3209"/>
<evidence type="ECO:0008006" key="5">
    <source>
        <dbReference type="Google" id="ProtNLM"/>
    </source>
</evidence>
<feature type="compositionally biased region" description="Basic residues" evidence="1">
    <location>
        <begin position="283"/>
        <end position="293"/>
    </location>
</feature>
<evidence type="ECO:0000313" key="4">
    <source>
        <dbReference type="Proteomes" id="UP000002350"/>
    </source>
</evidence>
<dbReference type="RefSeq" id="WP_013052477.1">
    <property type="nucleotide sequence ID" value="NC_014012.1"/>
</dbReference>
<feature type="compositionally biased region" description="Low complexity" evidence="1">
    <location>
        <begin position="407"/>
        <end position="419"/>
    </location>
</feature>
<feature type="compositionally biased region" description="Polar residues" evidence="1">
    <location>
        <begin position="453"/>
        <end position="465"/>
    </location>
</feature>
<feature type="compositionally biased region" description="Polar residues" evidence="1">
    <location>
        <begin position="393"/>
        <end position="406"/>
    </location>
</feature>
<gene>
    <name evidence="3" type="ordered locus">SVI_3209</name>
</gene>
<dbReference type="AlphaFoldDB" id="D4ZAY5"/>
<evidence type="ECO:0000256" key="2">
    <source>
        <dbReference type="SAM" id="SignalP"/>
    </source>
</evidence>
<feature type="chain" id="PRO_5003068555" description="DUF3300 domain-containing protein" evidence="2">
    <location>
        <begin position="34"/>
        <end position="487"/>
    </location>
</feature>
<keyword evidence="4" id="KW-1185">Reference proteome</keyword>
<dbReference type="eggNOG" id="COG4913">
    <property type="taxonomic scope" value="Bacteria"/>
</dbReference>
<evidence type="ECO:0000256" key="1">
    <source>
        <dbReference type="SAM" id="MobiDB-lite"/>
    </source>
</evidence>
<protein>
    <recommendedName>
        <fullName evidence="5">DUF3300 domain-containing protein</fullName>
    </recommendedName>
</protein>
<feature type="compositionally biased region" description="Polar residues" evidence="1">
    <location>
        <begin position="435"/>
        <end position="445"/>
    </location>
</feature>
<keyword evidence="2" id="KW-0732">Signal</keyword>
<dbReference type="Pfam" id="PF11737">
    <property type="entry name" value="DUF3300"/>
    <property type="match status" value="1"/>
</dbReference>
<feature type="compositionally biased region" description="Polar residues" evidence="1">
    <location>
        <begin position="294"/>
        <end position="304"/>
    </location>
</feature>
<proteinExistence type="predicted"/>